<dbReference type="PANTHER" id="PTHR23342">
    <property type="entry name" value="N-ACETYLGLUTAMATE SYNTHASE"/>
    <property type="match status" value="1"/>
</dbReference>
<sequence length="245" mass="26047">MSETIVIKIGGIASQSLTPEILEQLQSWHKMGHKLLIVHGGGIAISQILEEHGHASQKCDGLRVTNQEDLPLVAEALLNRIGQNLAHELTAAGLDVSQVSLEDLKTVSADFLNKEKYGYVGQVTSLDKSYYDKLLSADKLPLLASLAYTDDGQLLNVNADYLAKALAISLQADQLILMTDVKGVLEDGQVLVQLLTKEIPAKIEAGIITGGMIPKLESAAETVAAGVGQVLIGDNLTTGTVISEV</sequence>
<evidence type="ECO:0000256" key="4">
    <source>
        <dbReference type="ARBA" id="ARBA00022679"/>
    </source>
</evidence>
<dbReference type="InterPro" id="IPR004662">
    <property type="entry name" value="AcgluKinase_fam"/>
</dbReference>
<name>A0ABS2PT31_9STRE</name>
<dbReference type="InterPro" id="IPR037528">
    <property type="entry name" value="ArgB"/>
</dbReference>
<evidence type="ECO:0000256" key="3">
    <source>
        <dbReference type="ARBA" id="ARBA00022605"/>
    </source>
</evidence>
<dbReference type="InterPro" id="IPR001057">
    <property type="entry name" value="Glu/AcGlu_kinase"/>
</dbReference>
<keyword evidence="3 9" id="KW-0028">Amino-acid biosynthesis</keyword>
<evidence type="ECO:0000313" key="11">
    <source>
        <dbReference type="EMBL" id="MBM7643041.1"/>
    </source>
</evidence>
<evidence type="ECO:0000256" key="7">
    <source>
        <dbReference type="ARBA" id="ARBA00022840"/>
    </source>
</evidence>
<reference evidence="11 12" key="1">
    <citation type="submission" date="2021-01" db="EMBL/GenBank/DDBJ databases">
        <title>Genomic Encyclopedia of Type Strains, Phase IV (KMG-IV): sequencing the most valuable type-strain genomes for metagenomic binning, comparative biology and taxonomic classification.</title>
        <authorList>
            <person name="Goeker M."/>
        </authorList>
    </citation>
    <scope>NUCLEOTIDE SEQUENCE [LARGE SCALE GENOMIC DNA]</scope>
    <source>
        <strain evidence="11 12">DSM 27382</strain>
    </source>
</reference>
<comment type="subcellular location">
    <subcellularLocation>
        <location evidence="9">Cytoplasm</location>
    </subcellularLocation>
</comment>
<keyword evidence="4 9" id="KW-0808">Transferase</keyword>
<dbReference type="Gene3D" id="3.40.1160.10">
    <property type="entry name" value="Acetylglutamate kinase-like"/>
    <property type="match status" value="1"/>
</dbReference>
<feature type="site" description="Transition state stabilizer" evidence="9">
    <location>
        <position position="215"/>
    </location>
</feature>
<dbReference type="RefSeq" id="WP_205009917.1">
    <property type="nucleotide sequence ID" value="NZ_JAFBEH010000026.1"/>
</dbReference>
<organism evidence="11 12">
    <name type="scientific">Streptococcus loxodontisalivarius</name>
    <dbReference type="NCBI Taxonomy" id="1349415"/>
    <lineage>
        <taxon>Bacteria</taxon>
        <taxon>Bacillati</taxon>
        <taxon>Bacillota</taxon>
        <taxon>Bacilli</taxon>
        <taxon>Lactobacillales</taxon>
        <taxon>Streptococcaceae</taxon>
        <taxon>Streptococcus</taxon>
    </lineage>
</organism>
<evidence type="ECO:0000256" key="8">
    <source>
        <dbReference type="ARBA" id="ARBA00048141"/>
    </source>
</evidence>
<keyword evidence="12" id="KW-1185">Reference proteome</keyword>
<dbReference type="EC" id="2.7.2.8" evidence="9"/>
<dbReference type="Proteomes" id="UP000697472">
    <property type="component" value="Unassembled WGS sequence"/>
</dbReference>
<dbReference type="PANTHER" id="PTHR23342:SF0">
    <property type="entry name" value="N-ACETYLGLUTAMATE SYNTHASE, MITOCHONDRIAL"/>
    <property type="match status" value="1"/>
</dbReference>
<dbReference type="InterPro" id="IPR001048">
    <property type="entry name" value="Asp/Glu/Uridylate_kinase"/>
</dbReference>
<evidence type="ECO:0000256" key="5">
    <source>
        <dbReference type="ARBA" id="ARBA00022741"/>
    </source>
</evidence>
<gene>
    <name evidence="9" type="primary">argB</name>
    <name evidence="11" type="ORF">JOC28_001342</name>
</gene>
<dbReference type="PIRSF" id="PIRSF000728">
    <property type="entry name" value="NAGK"/>
    <property type="match status" value="1"/>
</dbReference>
<proteinExistence type="inferred from homology"/>
<accession>A0ABS2PT31</accession>
<dbReference type="EMBL" id="JAFBEH010000026">
    <property type="protein sequence ID" value="MBM7643041.1"/>
    <property type="molecule type" value="Genomic_DNA"/>
</dbReference>
<feature type="binding site" evidence="9">
    <location>
        <position position="156"/>
    </location>
    <ligand>
        <name>substrate</name>
    </ligand>
</feature>
<comment type="function">
    <text evidence="9">Catalyzes the ATP-dependent phosphorylation of N-acetyl-L-glutamate.</text>
</comment>
<feature type="site" description="Transition state stabilizer" evidence="9">
    <location>
        <position position="8"/>
    </location>
</feature>
<comment type="catalytic activity">
    <reaction evidence="8 9">
        <text>N-acetyl-L-glutamate + ATP = N-acetyl-L-glutamyl 5-phosphate + ADP</text>
        <dbReference type="Rhea" id="RHEA:14629"/>
        <dbReference type="ChEBI" id="CHEBI:30616"/>
        <dbReference type="ChEBI" id="CHEBI:44337"/>
        <dbReference type="ChEBI" id="CHEBI:57936"/>
        <dbReference type="ChEBI" id="CHEBI:456216"/>
        <dbReference type="EC" id="2.7.2.8"/>
    </reaction>
</comment>
<keyword evidence="9" id="KW-0963">Cytoplasm</keyword>
<evidence type="ECO:0000256" key="6">
    <source>
        <dbReference type="ARBA" id="ARBA00022777"/>
    </source>
</evidence>
<evidence type="ECO:0000256" key="2">
    <source>
        <dbReference type="ARBA" id="ARBA00022571"/>
    </source>
</evidence>
<feature type="binding site" evidence="9">
    <location>
        <begin position="41"/>
        <end position="42"/>
    </location>
    <ligand>
        <name>substrate</name>
    </ligand>
</feature>
<dbReference type="Pfam" id="PF00696">
    <property type="entry name" value="AA_kinase"/>
    <property type="match status" value="1"/>
</dbReference>
<dbReference type="HAMAP" id="MF_00082">
    <property type="entry name" value="ArgB"/>
    <property type="match status" value="1"/>
</dbReference>
<dbReference type="InterPro" id="IPR036393">
    <property type="entry name" value="AceGlu_kinase-like_sf"/>
</dbReference>
<keyword evidence="7 9" id="KW-0067">ATP-binding</keyword>
<dbReference type="CDD" id="cd04238">
    <property type="entry name" value="AAK_NAGK-like"/>
    <property type="match status" value="1"/>
</dbReference>
<keyword evidence="6 9" id="KW-0418">Kinase</keyword>
<evidence type="ECO:0000313" key="12">
    <source>
        <dbReference type="Proteomes" id="UP000697472"/>
    </source>
</evidence>
<dbReference type="PRINTS" id="PR00474">
    <property type="entry name" value="GLU5KINASE"/>
</dbReference>
<dbReference type="NCBIfam" id="TIGR00761">
    <property type="entry name" value="argB"/>
    <property type="match status" value="1"/>
</dbReference>
<evidence type="ECO:0000259" key="10">
    <source>
        <dbReference type="Pfam" id="PF00696"/>
    </source>
</evidence>
<comment type="caution">
    <text evidence="11">The sequence shown here is derived from an EMBL/GenBank/DDBJ whole genome shotgun (WGS) entry which is preliminary data.</text>
</comment>
<feature type="binding site" evidence="9">
    <location>
        <position position="63"/>
    </location>
    <ligand>
        <name>substrate</name>
    </ligand>
</feature>
<evidence type="ECO:0000256" key="1">
    <source>
        <dbReference type="ARBA" id="ARBA00004828"/>
    </source>
</evidence>
<keyword evidence="2 9" id="KW-0055">Arginine biosynthesis</keyword>
<evidence type="ECO:0000256" key="9">
    <source>
        <dbReference type="HAMAP-Rule" id="MF_00082"/>
    </source>
</evidence>
<comment type="similarity">
    <text evidence="9">Belongs to the acetylglutamate kinase family. ArgB subfamily.</text>
</comment>
<dbReference type="GO" id="GO:0003991">
    <property type="term" value="F:acetylglutamate kinase activity"/>
    <property type="evidence" value="ECO:0007669"/>
    <property type="project" value="UniProtKB-EC"/>
</dbReference>
<comment type="pathway">
    <text evidence="1 9">Amino-acid biosynthesis; L-arginine biosynthesis; N(2)-acetyl-L-ornithine from L-glutamate: step 2/4.</text>
</comment>
<keyword evidence="5 9" id="KW-0547">Nucleotide-binding</keyword>
<dbReference type="SUPFAM" id="SSF53633">
    <property type="entry name" value="Carbamate kinase-like"/>
    <property type="match status" value="1"/>
</dbReference>
<feature type="domain" description="Aspartate/glutamate/uridylate kinase" evidence="10">
    <location>
        <begin position="4"/>
        <end position="233"/>
    </location>
</feature>
<protein>
    <recommendedName>
        <fullName evidence="9">Acetylglutamate kinase</fullName>
        <ecNumber evidence="9">2.7.2.8</ecNumber>
    </recommendedName>
    <alternativeName>
        <fullName evidence="9">N-acetyl-L-glutamate 5-phosphotransferase</fullName>
    </alternativeName>
    <alternativeName>
        <fullName evidence="9">NAG kinase</fullName>
        <shortName evidence="9">NAGK</shortName>
    </alternativeName>
</protein>